<gene>
    <name evidence="1" type="ORF">EEDITHA_LOCUS12439</name>
</gene>
<dbReference type="PANTHER" id="PTHR46114:SF1">
    <property type="entry name" value="ZAD DOMAIN-CONTAINING PROTEIN"/>
    <property type="match status" value="1"/>
</dbReference>
<evidence type="ECO:0000313" key="2">
    <source>
        <dbReference type="Proteomes" id="UP001153954"/>
    </source>
</evidence>
<organism evidence="1 2">
    <name type="scientific">Euphydryas editha</name>
    <name type="common">Edith's checkerspot</name>
    <dbReference type="NCBI Taxonomy" id="104508"/>
    <lineage>
        <taxon>Eukaryota</taxon>
        <taxon>Metazoa</taxon>
        <taxon>Ecdysozoa</taxon>
        <taxon>Arthropoda</taxon>
        <taxon>Hexapoda</taxon>
        <taxon>Insecta</taxon>
        <taxon>Pterygota</taxon>
        <taxon>Neoptera</taxon>
        <taxon>Endopterygota</taxon>
        <taxon>Lepidoptera</taxon>
        <taxon>Glossata</taxon>
        <taxon>Ditrysia</taxon>
        <taxon>Papilionoidea</taxon>
        <taxon>Nymphalidae</taxon>
        <taxon>Nymphalinae</taxon>
        <taxon>Euphydryas</taxon>
    </lineage>
</organism>
<dbReference type="AlphaFoldDB" id="A0AAU9UC42"/>
<dbReference type="PANTHER" id="PTHR46114">
    <property type="entry name" value="APPLE DOMAIN-CONTAINING PROTEIN"/>
    <property type="match status" value="1"/>
</dbReference>
<name>A0AAU9UC42_EUPED</name>
<accession>A0AAU9UC42</accession>
<dbReference type="Proteomes" id="UP001153954">
    <property type="component" value="Unassembled WGS sequence"/>
</dbReference>
<comment type="caution">
    <text evidence="1">The sequence shown here is derived from an EMBL/GenBank/DDBJ whole genome shotgun (WGS) entry which is preliminary data.</text>
</comment>
<keyword evidence="2" id="KW-1185">Reference proteome</keyword>
<evidence type="ECO:0000313" key="1">
    <source>
        <dbReference type="EMBL" id="CAH2097186.1"/>
    </source>
</evidence>
<dbReference type="EMBL" id="CAKOGL010000017">
    <property type="protein sequence ID" value="CAH2097186.1"/>
    <property type="molecule type" value="Genomic_DNA"/>
</dbReference>
<sequence>MLKDEVFENSLSDIERSAWNSLRLVIKEFLGNKKNENYRQLIADLLHNFQRMGVNMSLKIHFLHSHLDFFPENLGEFSDEHGERFHQDLKFFEQNYKGYWDQAMLGDYC</sequence>
<protein>
    <submittedName>
        <fullName evidence="1">Uncharacterized protein</fullName>
    </submittedName>
</protein>
<reference evidence="1" key="1">
    <citation type="submission" date="2022-03" db="EMBL/GenBank/DDBJ databases">
        <authorList>
            <person name="Tunstrom K."/>
        </authorList>
    </citation>
    <scope>NUCLEOTIDE SEQUENCE</scope>
</reference>
<proteinExistence type="predicted"/>